<dbReference type="InterPro" id="IPR022198">
    <property type="entry name" value="DUF3723"/>
</dbReference>
<gene>
    <name evidence="1" type="ORF">C7212DRAFT_181894</name>
</gene>
<sequence>KCVNSKCKSDGETFRKICLHSRSGQWDWEQDMWCHLSAGKRKDLRQLLANGALRKVLDDLLHWPSMRLGTLHRLIMMRCDKIQSPFSLYGAVQYLQHIWNVWTRICMDRANVAAGTDRKTVAMLQLQAPCASIADQKYTEPQMDSKPLFPTITDISDRKAVRESIQQIGQIPSLFRFFEDLKYLEYCAKAFSSIIGSPQGTIHEYMSHLYTRDRCTYGHLLVELQGSKFREYTGNATDG</sequence>
<organism evidence="1 2">
    <name type="scientific">Tuber magnatum</name>
    <name type="common">white Piedmont truffle</name>
    <dbReference type="NCBI Taxonomy" id="42249"/>
    <lineage>
        <taxon>Eukaryota</taxon>
        <taxon>Fungi</taxon>
        <taxon>Dikarya</taxon>
        <taxon>Ascomycota</taxon>
        <taxon>Pezizomycotina</taxon>
        <taxon>Pezizomycetes</taxon>
        <taxon>Pezizales</taxon>
        <taxon>Tuberaceae</taxon>
        <taxon>Tuber</taxon>
    </lineage>
</organism>
<dbReference type="OrthoDB" id="5421195at2759"/>
<proteinExistence type="predicted"/>
<reference evidence="1 2" key="1">
    <citation type="submission" date="2018-03" db="EMBL/GenBank/DDBJ databases">
        <title>Genomes of Pezizomycetes fungi and the evolution of truffles.</title>
        <authorList>
            <person name="Murat C."/>
            <person name="Payen T."/>
            <person name="Noel B."/>
            <person name="Kuo A."/>
            <person name="Martin F.M."/>
        </authorList>
    </citation>
    <scope>NUCLEOTIDE SEQUENCE [LARGE SCALE GENOMIC DNA]</scope>
    <source>
        <strain evidence="1">091103-1</strain>
    </source>
</reference>
<feature type="non-terminal residue" evidence="1">
    <location>
        <position position="1"/>
    </location>
</feature>
<dbReference type="Proteomes" id="UP000246991">
    <property type="component" value="Unassembled WGS sequence"/>
</dbReference>
<dbReference type="AlphaFoldDB" id="A0A317STY6"/>
<protein>
    <submittedName>
        <fullName evidence="1">Uncharacterized protein</fullName>
    </submittedName>
</protein>
<evidence type="ECO:0000313" key="1">
    <source>
        <dbReference type="EMBL" id="PWW77230.1"/>
    </source>
</evidence>
<comment type="caution">
    <text evidence="1">The sequence shown here is derived from an EMBL/GenBank/DDBJ whole genome shotgun (WGS) entry which is preliminary data.</text>
</comment>
<evidence type="ECO:0000313" key="2">
    <source>
        <dbReference type="Proteomes" id="UP000246991"/>
    </source>
</evidence>
<name>A0A317STY6_9PEZI</name>
<accession>A0A317STY6</accession>
<dbReference type="Pfam" id="PF12520">
    <property type="entry name" value="DUF3723"/>
    <property type="match status" value="1"/>
</dbReference>
<keyword evidence="2" id="KW-1185">Reference proteome</keyword>
<dbReference type="EMBL" id="PYWC01000025">
    <property type="protein sequence ID" value="PWW77230.1"/>
    <property type="molecule type" value="Genomic_DNA"/>
</dbReference>
<dbReference type="STRING" id="42249.A0A317STY6"/>